<keyword evidence="2" id="KW-1185">Reference proteome</keyword>
<evidence type="ECO:0000313" key="2">
    <source>
        <dbReference type="Proteomes" id="UP000077315"/>
    </source>
</evidence>
<dbReference type="InParanoid" id="A0A167MWY4"/>
<name>A0A167MWY4_PHYB8</name>
<dbReference type="EMBL" id="KV440979">
    <property type="protein sequence ID" value="OAD74339.1"/>
    <property type="molecule type" value="Genomic_DNA"/>
</dbReference>
<evidence type="ECO:0000313" key="1">
    <source>
        <dbReference type="EMBL" id="OAD74339.1"/>
    </source>
</evidence>
<dbReference type="RefSeq" id="XP_018292379.1">
    <property type="nucleotide sequence ID" value="XM_018435714.1"/>
</dbReference>
<protein>
    <submittedName>
        <fullName evidence="1">Uncharacterized protein</fullName>
    </submittedName>
</protein>
<accession>A0A167MWY4</accession>
<dbReference type="GeneID" id="28996620"/>
<gene>
    <name evidence="1" type="ORF">PHYBLDRAFT_167753</name>
</gene>
<sequence>MLLYLVKVIFLYEKIFYYHFAQKQVVPPKEGEIYAWRQFDECTKFGSNLPLLLISIESHHLLIEYDRRHIISNICIPAIKVCIPCLLLKGFKLYIASKKY</sequence>
<dbReference type="Proteomes" id="UP000077315">
    <property type="component" value="Unassembled WGS sequence"/>
</dbReference>
<reference evidence="2" key="1">
    <citation type="submission" date="2015-06" db="EMBL/GenBank/DDBJ databases">
        <title>Expansion of signal transduction pathways in fungi by whole-genome duplication.</title>
        <authorList>
            <consortium name="DOE Joint Genome Institute"/>
            <person name="Corrochano L.M."/>
            <person name="Kuo A."/>
            <person name="Marcet-Houben M."/>
            <person name="Polaino S."/>
            <person name="Salamov A."/>
            <person name="Villalobos J.M."/>
            <person name="Alvarez M.I."/>
            <person name="Avalos J."/>
            <person name="Benito E.P."/>
            <person name="Benoit I."/>
            <person name="Burger G."/>
            <person name="Camino L.P."/>
            <person name="Canovas D."/>
            <person name="Cerda-Olmedo E."/>
            <person name="Cheng J.-F."/>
            <person name="Dominguez A."/>
            <person name="Elias M."/>
            <person name="Eslava A.P."/>
            <person name="Glaser F."/>
            <person name="Grimwood J."/>
            <person name="Gutierrez G."/>
            <person name="Heitman J."/>
            <person name="Henrissat B."/>
            <person name="Iturriaga E.A."/>
            <person name="Lang B.F."/>
            <person name="Lavin J.L."/>
            <person name="Lee S."/>
            <person name="Li W."/>
            <person name="Lindquist E."/>
            <person name="Lopez-Garcia S."/>
            <person name="Luque E.M."/>
            <person name="Marcos A.T."/>
            <person name="Martin J."/>
            <person name="McCluskey K."/>
            <person name="Medina H.R."/>
            <person name="Miralles-Duran A."/>
            <person name="Miyazaki A."/>
            <person name="Munoz-Torres E."/>
            <person name="Oguiza J.A."/>
            <person name="Ohm R."/>
            <person name="Olmedo M."/>
            <person name="Orejas M."/>
            <person name="Ortiz-Castellanos L."/>
            <person name="Pisabarro A.G."/>
            <person name="Rodriguez-Romero J."/>
            <person name="Ruiz-Herrera J."/>
            <person name="Ruiz-Vazquez R."/>
            <person name="Sanz C."/>
            <person name="Schackwitz W."/>
            <person name="Schmutz J."/>
            <person name="Shahriari M."/>
            <person name="Shelest E."/>
            <person name="Silva-Franco F."/>
            <person name="Soanes D."/>
            <person name="Syed K."/>
            <person name="Tagua V.G."/>
            <person name="Talbot N.J."/>
            <person name="Thon M."/>
            <person name="De vries R.P."/>
            <person name="Wiebenga A."/>
            <person name="Yadav J.S."/>
            <person name="Braun E.L."/>
            <person name="Baker S."/>
            <person name="Garre V."/>
            <person name="Horwitz B."/>
            <person name="Torres-Martinez S."/>
            <person name="Idnurm A."/>
            <person name="Herrera-Estrella A."/>
            <person name="Gabaldon T."/>
            <person name="Grigoriev I.V."/>
        </authorList>
    </citation>
    <scope>NUCLEOTIDE SEQUENCE [LARGE SCALE GENOMIC DNA]</scope>
    <source>
        <strain evidence="2">NRRL 1555(-)</strain>
    </source>
</reference>
<dbReference type="AlphaFoldDB" id="A0A167MWY4"/>
<proteinExistence type="predicted"/>
<dbReference type="VEuPathDB" id="FungiDB:PHYBLDRAFT_167753"/>
<organism evidence="1 2">
    <name type="scientific">Phycomyces blakesleeanus (strain ATCC 8743b / DSM 1359 / FGSC 10004 / NBRC 33097 / NRRL 1555)</name>
    <dbReference type="NCBI Taxonomy" id="763407"/>
    <lineage>
        <taxon>Eukaryota</taxon>
        <taxon>Fungi</taxon>
        <taxon>Fungi incertae sedis</taxon>
        <taxon>Mucoromycota</taxon>
        <taxon>Mucoromycotina</taxon>
        <taxon>Mucoromycetes</taxon>
        <taxon>Mucorales</taxon>
        <taxon>Phycomycetaceae</taxon>
        <taxon>Phycomyces</taxon>
    </lineage>
</organism>